<keyword evidence="3 4" id="KW-0539">Nucleus</keyword>
<evidence type="ECO:0000256" key="6">
    <source>
        <dbReference type="SAM" id="MobiDB-lite"/>
    </source>
</evidence>
<dbReference type="InterPro" id="IPR001356">
    <property type="entry name" value="HD"/>
</dbReference>
<feature type="domain" description="Homeobox" evidence="7">
    <location>
        <begin position="81"/>
        <end position="141"/>
    </location>
</feature>
<evidence type="ECO:0000256" key="1">
    <source>
        <dbReference type="ARBA" id="ARBA00023125"/>
    </source>
</evidence>
<gene>
    <name evidence="9" type="primary">nanog</name>
</gene>
<dbReference type="PANTHER" id="PTHR24327">
    <property type="entry name" value="HOMEOBOX PROTEIN"/>
    <property type="match status" value="1"/>
</dbReference>
<dbReference type="Gene3D" id="1.10.10.60">
    <property type="entry name" value="Homeodomain-like"/>
    <property type="match status" value="1"/>
</dbReference>
<proteinExistence type="evidence at transcript level"/>
<dbReference type="SMART" id="SM00389">
    <property type="entry name" value="HOX"/>
    <property type="match status" value="1"/>
</dbReference>
<organism evidence="8">
    <name type="scientific">Ambystoma mexicanum</name>
    <name type="common">Axolotl</name>
    <dbReference type="NCBI Taxonomy" id="8296"/>
    <lineage>
        <taxon>Eukaryota</taxon>
        <taxon>Metazoa</taxon>
        <taxon>Chordata</taxon>
        <taxon>Craniata</taxon>
        <taxon>Vertebrata</taxon>
        <taxon>Euteleostomi</taxon>
        <taxon>Amphibia</taxon>
        <taxon>Batrachia</taxon>
        <taxon>Caudata</taxon>
        <taxon>Salamandroidea</taxon>
        <taxon>Ambystomatidae</taxon>
        <taxon>Ambystoma</taxon>
    </lineage>
</organism>
<dbReference type="PROSITE" id="PS50071">
    <property type="entry name" value="HOMEOBOX_2"/>
    <property type="match status" value="1"/>
</dbReference>
<dbReference type="EMBL" id="JF490016">
    <property type="protein sequence ID" value="ADZ04659.1"/>
    <property type="molecule type" value="Genomic_DNA"/>
</dbReference>
<evidence type="ECO:0000256" key="4">
    <source>
        <dbReference type="PROSITE-ProRule" id="PRU00108"/>
    </source>
</evidence>
<reference evidence="8" key="1">
    <citation type="journal article" date="2010" name="Development">
        <title>Axolotl Nanog activity in mouse embryonic stem cells demonstrates that ground state pluripotency is conserved from urodele amphibians to mammals.</title>
        <authorList>
            <person name="Dixon J.E."/>
            <person name="Allegrucci C."/>
            <person name="Redwood C."/>
            <person name="Kump K."/>
            <person name="Bian Y."/>
            <person name="Chatfield J."/>
            <person name="Chen Y.-H."/>
            <person name="Sottile V."/>
            <person name="Voss S.R."/>
            <person name="Alberio R."/>
            <person name="Johnson A.D."/>
        </authorList>
    </citation>
    <scope>NUCLEOTIDE SEQUENCE</scope>
</reference>
<dbReference type="InterPro" id="IPR009057">
    <property type="entry name" value="Homeodomain-like_sf"/>
</dbReference>
<evidence type="ECO:0000313" key="9">
    <source>
        <dbReference type="EMBL" id="ADZ04659.1"/>
    </source>
</evidence>
<dbReference type="GO" id="GO:0000981">
    <property type="term" value="F:DNA-binding transcription factor activity, RNA polymerase II-specific"/>
    <property type="evidence" value="ECO:0007669"/>
    <property type="project" value="InterPro"/>
</dbReference>
<dbReference type="SUPFAM" id="SSF46689">
    <property type="entry name" value="Homeodomain-like"/>
    <property type="match status" value="1"/>
</dbReference>
<protein>
    <submittedName>
        <fullName evidence="8">Nanog</fullName>
    </submittedName>
</protein>
<keyword evidence="2 4" id="KW-0371">Homeobox</keyword>
<dbReference type="InterPro" id="IPR017970">
    <property type="entry name" value="Homeobox_CS"/>
</dbReference>
<dbReference type="GO" id="GO:0000978">
    <property type="term" value="F:RNA polymerase II cis-regulatory region sequence-specific DNA binding"/>
    <property type="evidence" value="ECO:0007669"/>
    <property type="project" value="TreeGrafter"/>
</dbReference>
<dbReference type="EMBL" id="GQ215660">
    <property type="protein sequence ID" value="ADD69772.1"/>
    <property type="molecule type" value="mRNA"/>
</dbReference>
<name>E0WVS4_AMBME</name>
<reference evidence="9" key="2">
    <citation type="submission" date="2011-02" db="EMBL/GenBank/DDBJ databases">
        <title>Large Salamander Genomes Present Long Introns and Diverse Repetitive Sequence Repertoires.</title>
        <authorList>
            <person name="Putta S."/>
            <person name="Walker J.A."/>
            <person name="Basa S."/>
            <person name="Henry R."/>
            <person name="Reynolds A."/>
            <person name="Maki N."/>
            <person name="Tsonis P.A."/>
            <person name="Voss S.R."/>
        </authorList>
    </citation>
    <scope>NUCLEOTIDE SEQUENCE</scope>
</reference>
<dbReference type="PROSITE" id="PS00027">
    <property type="entry name" value="HOMEOBOX_1"/>
    <property type="match status" value="1"/>
</dbReference>
<dbReference type="AlphaFoldDB" id="E0WVS4"/>
<feature type="region of interest" description="Disordered" evidence="6">
    <location>
        <begin position="46"/>
        <end position="65"/>
    </location>
</feature>
<keyword evidence="1 4" id="KW-0238">DNA-binding</keyword>
<sequence length="297" mass="33577">MPAHCMTPQMRVPGYQAYPELNQPCAVAANYAPAFQGNLQAAEEGRPVPAVLPSSPDSATSPKVDPFAQCAPDVAVGGETKAQARKRTCFSQEQLVALHRMFQKQHYMNPMQAQQLAADLNLTYKQVKNWFQNRRMKHKLSLKDSVWLDKRCWQPQASSILTPAQPQSTGCPESSSHLPQRYTVHHSALAQRVTSHPYQKYSGIQNPHQKVLSEDAATVQHREAAPQCMGPQQYMNRHQNYPTIEYAGARPVEGYNLKTPLQYPSMAPYPNYYYQQPPPYIHQQGRPDIRFQSTQGM</sequence>
<evidence type="ECO:0000313" key="8">
    <source>
        <dbReference type="EMBL" id="ADD69772.1"/>
    </source>
</evidence>
<evidence type="ECO:0000256" key="5">
    <source>
        <dbReference type="RuleBase" id="RU000682"/>
    </source>
</evidence>
<dbReference type="SMR" id="E0WVS4"/>
<evidence type="ECO:0000256" key="3">
    <source>
        <dbReference type="ARBA" id="ARBA00023242"/>
    </source>
</evidence>
<accession>E0WVS4</accession>
<comment type="subcellular location">
    <subcellularLocation>
        <location evidence="4 5">Nucleus</location>
    </subcellularLocation>
</comment>
<dbReference type="InterPro" id="IPR050460">
    <property type="entry name" value="Distal-less_Homeobox_TF"/>
</dbReference>
<dbReference type="CDD" id="cd00086">
    <property type="entry name" value="homeodomain"/>
    <property type="match status" value="1"/>
</dbReference>
<dbReference type="GO" id="GO:0005634">
    <property type="term" value="C:nucleus"/>
    <property type="evidence" value="ECO:0007669"/>
    <property type="project" value="UniProtKB-SubCell"/>
</dbReference>
<evidence type="ECO:0000256" key="2">
    <source>
        <dbReference type="ARBA" id="ARBA00023155"/>
    </source>
</evidence>
<evidence type="ECO:0000259" key="7">
    <source>
        <dbReference type="PROSITE" id="PS50071"/>
    </source>
</evidence>
<dbReference type="Pfam" id="PF00046">
    <property type="entry name" value="Homeodomain"/>
    <property type="match status" value="1"/>
</dbReference>
<dbReference type="PANTHER" id="PTHR24327:SF35">
    <property type="entry name" value="BRAIN-SPECIFIC HOMEOBOX PROTEIN HOMOLOG"/>
    <property type="match status" value="1"/>
</dbReference>
<feature type="DNA-binding region" description="Homeobox" evidence="4">
    <location>
        <begin position="83"/>
        <end position="142"/>
    </location>
</feature>